<sequence length="62" mass="5936">ELPLLATVLPLAALQRAAATCGLAVGVQACGAAAAAGGRPCKGAGRGHARLPLARASFAAKT</sequence>
<reference evidence="2 3" key="1">
    <citation type="journal article" date="2014" name="Agronomy (Basel)">
        <title>A Draft Genome Sequence for Ensete ventricosum, the Drought-Tolerant Tree Against Hunger.</title>
        <authorList>
            <person name="Harrison J."/>
            <person name="Moore K.A."/>
            <person name="Paszkiewicz K."/>
            <person name="Jones T."/>
            <person name="Grant M."/>
            <person name="Ambacheew D."/>
            <person name="Muzemil S."/>
            <person name="Studholme D.J."/>
        </authorList>
    </citation>
    <scope>NUCLEOTIDE SEQUENCE [LARGE SCALE GENOMIC DNA]</scope>
</reference>
<feature type="signal peptide" evidence="1">
    <location>
        <begin position="1"/>
        <end position="19"/>
    </location>
</feature>
<comment type="caution">
    <text evidence="2">The sequence shown here is derived from an EMBL/GenBank/DDBJ whole genome shotgun (WGS) entry which is preliminary data.</text>
</comment>
<feature type="chain" id="PRO_5019067288" evidence="1">
    <location>
        <begin position="20"/>
        <end position="62"/>
    </location>
</feature>
<feature type="non-terminal residue" evidence="2">
    <location>
        <position position="1"/>
    </location>
</feature>
<organism evidence="2 3">
    <name type="scientific">Ensete ventricosum</name>
    <name type="common">Abyssinian banana</name>
    <name type="synonym">Musa ensete</name>
    <dbReference type="NCBI Taxonomy" id="4639"/>
    <lineage>
        <taxon>Eukaryota</taxon>
        <taxon>Viridiplantae</taxon>
        <taxon>Streptophyta</taxon>
        <taxon>Embryophyta</taxon>
        <taxon>Tracheophyta</taxon>
        <taxon>Spermatophyta</taxon>
        <taxon>Magnoliopsida</taxon>
        <taxon>Liliopsida</taxon>
        <taxon>Zingiberales</taxon>
        <taxon>Musaceae</taxon>
        <taxon>Ensete</taxon>
    </lineage>
</organism>
<evidence type="ECO:0000256" key="1">
    <source>
        <dbReference type="SAM" id="SignalP"/>
    </source>
</evidence>
<evidence type="ECO:0000313" key="2">
    <source>
        <dbReference type="EMBL" id="RRT33516.1"/>
    </source>
</evidence>
<protein>
    <submittedName>
        <fullName evidence="2">Uncharacterized protein</fullName>
    </submittedName>
</protein>
<gene>
    <name evidence="2" type="ORF">B296_00051619</name>
</gene>
<name>A0A426X212_ENSVE</name>
<dbReference type="EMBL" id="AMZH03028803">
    <property type="protein sequence ID" value="RRT33516.1"/>
    <property type="molecule type" value="Genomic_DNA"/>
</dbReference>
<keyword evidence="1" id="KW-0732">Signal</keyword>
<proteinExistence type="predicted"/>
<accession>A0A426X212</accession>
<evidence type="ECO:0000313" key="3">
    <source>
        <dbReference type="Proteomes" id="UP000287651"/>
    </source>
</evidence>
<dbReference type="AlphaFoldDB" id="A0A426X212"/>
<dbReference type="Proteomes" id="UP000287651">
    <property type="component" value="Unassembled WGS sequence"/>
</dbReference>